<feature type="transmembrane region" description="Helical" evidence="3">
    <location>
        <begin position="64"/>
        <end position="85"/>
    </location>
</feature>
<dbReference type="SUPFAM" id="SSF81653">
    <property type="entry name" value="Calcium ATPase, transduction domain A"/>
    <property type="match status" value="1"/>
</dbReference>
<evidence type="ECO:0000259" key="4">
    <source>
        <dbReference type="Pfam" id="PF00122"/>
    </source>
</evidence>
<dbReference type="GO" id="GO:1902600">
    <property type="term" value="P:proton transmembrane transport"/>
    <property type="evidence" value="ECO:0007669"/>
    <property type="project" value="TreeGrafter"/>
</dbReference>
<evidence type="ECO:0000256" key="1">
    <source>
        <dbReference type="ARBA" id="ARBA00004651"/>
    </source>
</evidence>
<comment type="subcellular location">
    <subcellularLocation>
        <location evidence="1">Cell membrane</location>
        <topology evidence="1">Multi-pass membrane protein</topology>
    </subcellularLocation>
</comment>
<proteinExistence type="predicted"/>
<dbReference type="PANTHER" id="PTHR43294">
    <property type="entry name" value="SODIUM/POTASSIUM-TRANSPORTING ATPASE SUBUNIT ALPHA"/>
    <property type="match status" value="1"/>
</dbReference>
<gene>
    <name evidence="6" type="ORF">GBAR_LOCUS3787</name>
</gene>
<dbReference type="Pfam" id="PF00690">
    <property type="entry name" value="Cation_ATPase_N"/>
    <property type="match status" value="1"/>
</dbReference>
<dbReference type="Pfam" id="PF00122">
    <property type="entry name" value="E1-E2_ATPase"/>
    <property type="match status" value="1"/>
</dbReference>
<organism evidence="6 7">
    <name type="scientific">Geodia barretti</name>
    <name type="common">Barrett's horny sponge</name>
    <dbReference type="NCBI Taxonomy" id="519541"/>
    <lineage>
        <taxon>Eukaryota</taxon>
        <taxon>Metazoa</taxon>
        <taxon>Porifera</taxon>
        <taxon>Demospongiae</taxon>
        <taxon>Heteroscleromorpha</taxon>
        <taxon>Tetractinellida</taxon>
        <taxon>Astrophorina</taxon>
        <taxon>Geodiidae</taxon>
        <taxon>Geodia</taxon>
    </lineage>
</organism>
<dbReference type="Gene3D" id="1.20.1110.10">
    <property type="entry name" value="Calcium-transporting ATPase, transmembrane domain"/>
    <property type="match status" value="1"/>
</dbReference>
<feature type="domain" description="Cation-transporting P-type ATPase N-terminal" evidence="5">
    <location>
        <begin position="2"/>
        <end position="52"/>
    </location>
</feature>
<dbReference type="InterPro" id="IPR008250">
    <property type="entry name" value="ATPase_P-typ_transduc_dom_A_sf"/>
</dbReference>
<keyword evidence="7" id="KW-1185">Reference proteome</keyword>
<sequence>MDQGLSAEAFQRARALHGKNEVSPEGDAFPFKAFLKSLLTWRVIVLGVATVILGAALVNGTSGVTLHAVSVVGAVLVIHAVFAYMMEHRIRSRDINHNRLIVHSIKVIRQGKLDECVPEDIVPGDLLPFSAGDYVPADARIIESEGLMIDESVLFGTEEPVQKVGVDIQDSTVPPQKQKNMAFGGTYVVAGHGVAIVVQTGRQLEIWKQRPNARPTLVLNTLAEERQETIETMSPGGKIPQGAPHLVFTAGLGASDGQDTDSADLFNTRTTSEMELSPQIAIQKDVKKLGYQLESVKTRLPLVNTYPLNPNYPYQMQVFESAPEDYLNIIFGDAPTVLDTCGYVLINGEVTPLSDDRYEMYHEIIDYLMSTKTQVYGVAFHSSDVILKPQEMEYNPIFLGFISFSANNDERTKAILKSSLDTGLKIILITESEEQETVDLAKDLGLIHNRKAVVSKDELE</sequence>
<protein>
    <submittedName>
        <fullName evidence="6">Calcium-transporting ATPase 1</fullName>
    </submittedName>
</protein>
<reference evidence="6" key="1">
    <citation type="submission" date="2023-03" db="EMBL/GenBank/DDBJ databases">
        <authorList>
            <person name="Steffen K."/>
            <person name="Cardenas P."/>
        </authorList>
    </citation>
    <scope>NUCLEOTIDE SEQUENCE</scope>
</reference>
<feature type="transmembrane region" description="Helical" evidence="3">
    <location>
        <begin position="39"/>
        <end position="58"/>
    </location>
</feature>
<dbReference type="SUPFAM" id="SSF81665">
    <property type="entry name" value="Calcium ATPase, transmembrane domain M"/>
    <property type="match status" value="1"/>
</dbReference>
<dbReference type="GO" id="GO:0019829">
    <property type="term" value="F:ATPase-coupled monoatomic cation transmembrane transporter activity"/>
    <property type="evidence" value="ECO:0007669"/>
    <property type="project" value="TreeGrafter"/>
</dbReference>
<dbReference type="GO" id="GO:0000166">
    <property type="term" value="F:nucleotide binding"/>
    <property type="evidence" value="ECO:0007669"/>
    <property type="project" value="InterPro"/>
</dbReference>
<keyword evidence="3" id="KW-0472">Membrane</keyword>
<comment type="caution">
    <text evidence="6">The sequence shown here is derived from an EMBL/GenBank/DDBJ whole genome shotgun (WGS) entry which is preliminary data.</text>
</comment>
<dbReference type="InterPro" id="IPR023299">
    <property type="entry name" value="ATPase_P-typ_cyto_dom_N"/>
</dbReference>
<evidence type="ECO:0000256" key="3">
    <source>
        <dbReference type="SAM" id="Phobius"/>
    </source>
</evidence>
<dbReference type="EMBL" id="CASHTH010000545">
    <property type="protein sequence ID" value="CAI8003860.1"/>
    <property type="molecule type" value="Genomic_DNA"/>
</dbReference>
<dbReference type="InterPro" id="IPR023298">
    <property type="entry name" value="ATPase_P-typ_TM_dom_sf"/>
</dbReference>
<keyword evidence="2" id="KW-1003">Cell membrane</keyword>
<dbReference type="InterPro" id="IPR004014">
    <property type="entry name" value="ATPase_P-typ_cation-transptr_N"/>
</dbReference>
<keyword evidence="3" id="KW-0812">Transmembrane</keyword>
<dbReference type="PANTHER" id="PTHR43294:SF21">
    <property type="entry name" value="CATION TRANSPORTING ATPASE"/>
    <property type="match status" value="1"/>
</dbReference>
<evidence type="ECO:0000313" key="7">
    <source>
        <dbReference type="Proteomes" id="UP001174909"/>
    </source>
</evidence>
<dbReference type="InterPro" id="IPR050510">
    <property type="entry name" value="Cation_transp_ATPase_P-type"/>
</dbReference>
<dbReference type="GO" id="GO:0005886">
    <property type="term" value="C:plasma membrane"/>
    <property type="evidence" value="ECO:0007669"/>
    <property type="project" value="UniProtKB-SubCell"/>
</dbReference>
<feature type="domain" description="P-type ATPase A" evidence="4">
    <location>
        <begin position="101"/>
        <end position="206"/>
    </location>
</feature>
<dbReference type="Gene3D" id="3.40.1110.10">
    <property type="entry name" value="Calcium-transporting ATPase, cytoplasmic domain N"/>
    <property type="match status" value="1"/>
</dbReference>
<dbReference type="Proteomes" id="UP001174909">
    <property type="component" value="Unassembled WGS sequence"/>
</dbReference>
<dbReference type="AlphaFoldDB" id="A0AA35R4R3"/>
<evidence type="ECO:0000259" key="5">
    <source>
        <dbReference type="Pfam" id="PF00690"/>
    </source>
</evidence>
<keyword evidence="3" id="KW-1133">Transmembrane helix</keyword>
<name>A0AA35R4R3_GEOBA</name>
<feature type="non-terminal residue" evidence="6">
    <location>
        <position position="1"/>
    </location>
</feature>
<dbReference type="Gene3D" id="2.70.150.10">
    <property type="entry name" value="Calcium-transporting ATPase, cytoplasmic transduction domain A"/>
    <property type="match status" value="1"/>
</dbReference>
<dbReference type="SUPFAM" id="SSF81660">
    <property type="entry name" value="Metal cation-transporting ATPase, ATP-binding domain N"/>
    <property type="match status" value="1"/>
</dbReference>
<dbReference type="InterPro" id="IPR059000">
    <property type="entry name" value="ATPase_P-type_domA"/>
</dbReference>
<evidence type="ECO:0000256" key="2">
    <source>
        <dbReference type="ARBA" id="ARBA00022475"/>
    </source>
</evidence>
<evidence type="ECO:0000313" key="6">
    <source>
        <dbReference type="EMBL" id="CAI8003860.1"/>
    </source>
</evidence>
<accession>A0AA35R4R3</accession>